<comment type="caution">
    <text evidence="1">The sequence shown here is derived from an EMBL/GenBank/DDBJ whole genome shotgun (WGS) entry which is preliminary data.</text>
</comment>
<dbReference type="AlphaFoldDB" id="A0A5M3MU45"/>
<dbReference type="PANTHER" id="PTHR14269">
    <property type="entry name" value="CDP-DIACYLGLYCEROL--GLYCEROL-3-PHOSPHATE 3-PHOSPHATIDYLTRANSFERASE-RELATED"/>
    <property type="match status" value="1"/>
</dbReference>
<dbReference type="GO" id="GO:0016787">
    <property type="term" value="F:hydrolase activity"/>
    <property type="evidence" value="ECO:0007669"/>
    <property type="project" value="UniProtKB-KW"/>
</dbReference>
<protein>
    <submittedName>
        <fullName evidence="1">HAD hydrolase</fullName>
    </submittedName>
</protein>
<dbReference type="RefSeq" id="XP_007766602.1">
    <property type="nucleotide sequence ID" value="XM_007768412.1"/>
</dbReference>
<organism evidence="1 2">
    <name type="scientific">Coniophora puteana (strain RWD-64-598)</name>
    <name type="common">Brown rot fungus</name>
    <dbReference type="NCBI Taxonomy" id="741705"/>
    <lineage>
        <taxon>Eukaryota</taxon>
        <taxon>Fungi</taxon>
        <taxon>Dikarya</taxon>
        <taxon>Basidiomycota</taxon>
        <taxon>Agaricomycotina</taxon>
        <taxon>Agaricomycetes</taxon>
        <taxon>Agaricomycetidae</taxon>
        <taxon>Boletales</taxon>
        <taxon>Coniophorineae</taxon>
        <taxon>Coniophoraceae</taxon>
        <taxon>Coniophora</taxon>
    </lineage>
</organism>
<name>A0A5M3MU45_CONPW</name>
<dbReference type="InterPro" id="IPR036412">
    <property type="entry name" value="HAD-like_sf"/>
</dbReference>
<dbReference type="NCBIfam" id="TIGR01456">
    <property type="entry name" value="CECR5"/>
    <property type="match status" value="1"/>
</dbReference>
<evidence type="ECO:0000313" key="1">
    <source>
        <dbReference type="EMBL" id="EIW82570.1"/>
    </source>
</evidence>
<dbReference type="Proteomes" id="UP000053558">
    <property type="component" value="Unassembled WGS sequence"/>
</dbReference>
<dbReference type="GO" id="GO:0046474">
    <property type="term" value="P:glycerophospholipid biosynthetic process"/>
    <property type="evidence" value="ECO:0007669"/>
    <property type="project" value="TreeGrafter"/>
</dbReference>
<keyword evidence="2" id="KW-1185">Reference proteome</keyword>
<dbReference type="Gene3D" id="3.40.50.1000">
    <property type="entry name" value="HAD superfamily/HAD-like"/>
    <property type="match status" value="2"/>
</dbReference>
<dbReference type="Pfam" id="PF13344">
    <property type="entry name" value="Hydrolase_6"/>
    <property type="match status" value="1"/>
</dbReference>
<dbReference type="OrthoDB" id="10251048at2759"/>
<proteinExistence type="predicted"/>
<keyword evidence="1" id="KW-0378">Hydrolase</keyword>
<accession>A0A5M3MU45</accession>
<dbReference type="InterPro" id="IPR006357">
    <property type="entry name" value="HAD-SF_hydro_IIA"/>
</dbReference>
<dbReference type="PANTHER" id="PTHR14269:SF4">
    <property type="entry name" value="CAT EYE SYNDROME CRITICAL REGION PROTEIN 5"/>
    <property type="match status" value="1"/>
</dbReference>
<dbReference type="NCBIfam" id="TIGR01460">
    <property type="entry name" value="HAD-SF-IIA"/>
    <property type="match status" value="1"/>
</dbReference>
<dbReference type="InterPro" id="IPR006353">
    <property type="entry name" value="HAD-SF_hydro_IIA_CECR5"/>
</dbReference>
<dbReference type="GeneID" id="19198255"/>
<evidence type="ECO:0000313" key="2">
    <source>
        <dbReference type="Proteomes" id="UP000053558"/>
    </source>
</evidence>
<gene>
    <name evidence="1" type="ORF">CONPUDRAFT_100868</name>
</gene>
<dbReference type="EMBL" id="JH711576">
    <property type="protein sequence ID" value="EIW82570.1"/>
    <property type="molecule type" value="Genomic_DNA"/>
</dbReference>
<dbReference type="InterPro" id="IPR023214">
    <property type="entry name" value="HAD_sf"/>
</dbReference>
<reference evidence="2" key="1">
    <citation type="journal article" date="2012" name="Science">
        <title>The Paleozoic origin of enzymatic lignin decomposition reconstructed from 31 fungal genomes.</title>
        <authorList>
            <person name="Floudas D."/>
            <person name="Binder M."/>
            <person name="Riley R."/>
            <person name="Barry K."/>
            <person name="Blanchette R.A."/>
            <person name="Henrissat B."/>
            <person name="Martinez A.T."/>
            <person name="Otillar R."/>
            <person name="Spatafora J.W."/>
            <person name="Yadav J.S."/>
            <person name="Aerts A."/>
            <person name="Benoit I."/>
            <person name="Boyd A."/>
            <person name="Carlson A."/>
            <person name="Copeland A."/>
            <person name="Coutinho P.M."/>
            <person name="de Vries R.P."/>
            <person name="Ferreira P."/>
            <person name="Findley K."/>
            <person name="Foster B."/>
            <person name="Gaskell J."/>
            <person name="Glotzer D."/>
            <person name="Gorecki P."/>
            <person name="Heitman J."/>
            <person name="Hesse C."/>
            <person name="Hori C."/>
            <person name="Igarashi K."/>
            <person name="Jurgens J.A."/>
            <person name="Kallen N."/>
            <person name="Kersten P."/>
            <person name="Kohler A."/>
            <person name="Kuees U."/>
            <person name="Kumar T.K.A."/>
            <person name="Kuo A."/>
            <person name="LaButti K."/>
            <person name="Larrondo L.F."/>
            <person name="Lindquist E."/>
            <person name="Ling A."/>
            <person name="Lombard V."/>
            <person name="Lucas S."/>
            <person name="Lundell T."/>
            <person name="Martin R."/>
            <person name="McLaughlin D.J."/>
            <person name="Morgenstern I."/>
            <person name="Morin E."/>
            <person name="Murat C."/>
            <person name="Nagy L.G."/>
            <person name="Nolan M."/>
            <person name="Ohm R.A."/>
            <person name="Patyshakuliyeva A."/>
            <person name="Rokas A."/>
            <person name="Ruiz-Duenas F.J."/>
            <person name="Sabat G."/>
            <person name="Salamov A."/>
            <person name="Samejima M."/>
            <person name="Schmutz J."/>
            <person name="Slot J.C."/>
            <person name="St John F."/>
            <person name="Stenlid J."/>
            <person name="Sun H."/>
            <person name="Sun S."/>
            <person name="Syed K."/>
            <person name="Tsang A."/>
            <person name="Wiebenga A."/>
            <person name="Young D."/>
            <person name="Pisabarro A."/>
            <person name="Eastwood D.C."/>
            <person name="Martin F."/>
            <person name="Cullen D."/>
            <person name="Grigoriev I.V."/>
            <person name="Hibbett D.S."/>
        </authorList>
    </citation>
    <scope>NUCLEOTIDE SEQUENCE [LARGE SCALE GENOMIC DNA]</scope>
    <source>
        <strain evidence="2">RWD-64-598 SS2</strain>
    </source>
</reference>
<sequence>MSSLLRSSIATRSCRTSSNALCLRRSTLLLERSTRRRHSPSALPPPISFAFDIDGVLIRGEEPIPAARKALSILDGDNEWGMKIPYILLTNGGGVGEEERCRRLSKQLGVQIPVDRYIQAHTIIRSIASKYADHPVLVLGGRNDVLRKVAENYGFKHVYNSLDVLAWNPSVWPFHDLTPEEKASIKGADFSKLKIAGIFVFHDPRNWALDVQVMCDVILSGGTIGAGHATSSSPVDVVFCNPDLIWRSDFPVPRFGQGAFRDAFQAVYKSMTGMTCNYTQYGKPTEATYTFAEAALKDLLLARHESRQPSVYMVGDNPESDIAGANAAGWKSILVHTGVYDPRQGQPKHVPNHQAKDVAEAVQWALGQEMRGQRA</sequence>
<dbReference type="SUPFAM" id="SSF56784">
    <property type="entry name" value="HAD-like"/>
    <property type="match status" value="1"/>
</dbReference>
<dbReference type="GO" id="GO:0005739">
    <property type="term" value="C:mitochondrion"/>
    <property type="evidence" value="ECO:0007669"/>
    <property type="project" value="TreeGrafter"/>
</dbReference>
<dbReference type="KEGG" id="cput:CONPUDRAFT_100868"/>
<dbReference type="OMA" id="WPFHDLT"/>
<dbReference type="InterPro" id="IPR050324">
    <property type="entry name" value="CDP-alcohol_PTase-I"/>
</dbReference>
<dbReference type="Pfam" id="PF13242">
    <property type="entry name" value="Hydrolase_like"/>
    <property type="match status" value="1"/>
</dbReference>